<gene>
    <name evidence="1" type="ORF">NDU88_002515</name>
</gene>
<dbReference type="EMBL" id="JANPWB010000015">
    <property type="protein sequence ID" value="KAJ1089364.1"/>
    <property type="molecule type" value="Genomic_DNA"/>
</dbReference>
<comment type="caution">
    <text evidence="1">The sequence shown here is derived from an EMBL/GenBank/DDBJ whole genome shotgun (WGS) entry which is preliminary data.</text>
</comment>
<evidence type="ECO:0000313" key="1">
    <source>
        <dbReference type="EMBL" id="KAJ1089364.1"/>
    </source>
</evidence>
<reference evidence="1" key="1">
    <citation type="journal article" date="2022" name="bioRxiv">
        <title>Sequencing and chromosome-scale assembly of the giantPleurodeles waltlgenome.</title>
        <authorList>
            <person name="Brown T."/>
            <person name="Elewa A."/>
            <person name="Iarovenko S."/>
            <person name="Subramanian E."/>
            <person name="Araus A.J."/>
            <person name="Petzold A."/>
            <person name="Susuki M."/>
            <person name="Suzuki K.-i.T."/>
            <person name="Hayashi T."/>
            <person name="Toyoda A."/>
            <person name="Oliveira C."/>
            <person name="Osipova E."/>
            <person name="Leigh N.D."/>
            <person name="Simon A."/>
            <person name="Yun M.H."/>
        </authorList>
    </citation>
    <scope>NUCLEOTIDE SEQUENCE</scope>
    <source>
        <strain evidence="1">20211129_DDA</strain>
        <tissue evidence="1">Liver</tissue>
    </source>
</reference>
<dbReference type="AlphaFoldDB" id="A0AAV7LED8"/>
<sequence length="154" mass="17910">MVFFSKWLLYRIPQSLSRNTPSCPDVCFRCQAEGVANWTHVIRTCQPIQDYRDKVLKLLTATLQISITPSIGFLVLGYDPVARLPPRTKKLVFIATAIARSLSLQNWRSVQIPTFAEWLNKMVLVRNQELSYAKRVAGLKRFSQTWDEFFRDDR</sequence>
<dbReference type="Proteomes" id="UP001066276">
    <property type="component" value="Chromosome 11"/>
</dbReference>
<name>A0AAV7LED8_PLEWA</name>
<accession>A0AAV7LED8</accession>
<evidence type="ECO:0000313" key="2">
    <source>
        <dbReference type="Proteomes" id="UP001066276"/>
    </source>
</evidence>
<organism evidence="1 2">
    <name type="scientific">Pleurodeles waltl</name>
    <name type="common">Iberian ribbed newt</name>
    <dbReference type="NCBI Taxonomy" id="8319"/>
    <lineage>
        <taxon>Eukaryota</taxon>
        <taxon>Metazoa</taxon>
        <taxon>Chordata</taxon>
        <taxon>Craniata</taxon>
        <taxon>Vertebrata</taxon>
        <taxon>Euteleostomi</taxon>
        <taxon>Amphibia</taxon>
        <taxon>Batrachia</taxon>
        <taxon>Caudata</taxon>
        <taxon>Salamandroidea</taxon>
        <taxon>Salamandridae</taxon>
        <taxon>Pleurodelinae</taxon>
        <taxon>Pleurodeles</taxon>
    </lineage>
</organism>
<keyword evidence="2" id="KW-1185">Reference proteome</keyword>
<protein>
    <recommendedName>
        <fullName evidence="3">Reverse transcriptase</fullName>
    </recommendedName>
</protein>
<evidence type="ECO:0008006" key="3">
    <source>
        <dbReference type="Google" id="ProtNLM"/>
    </source>
</evidence>
<proteinExistence type="predicted"/>